<dbReference type="Proteomes" id="UP000008021">
    <property type="component" value="Chromosome 3"/>
</dbReference>
<proteinExistence type="predicted"/>
<protein>
    <recommendedName>
        <fullName evidence="3">DUF3511 domain-containing protein</fullName>
    </recommendedName>
</protein>
<dbReference type="EnsemblPlants" id="OMERI03G13090.2">
    <property type="protein sequence ID" value="OMERI03G13090.2"/>
    <property type="gene ID" value="OMERI03G13090"/>
</dbReference>
<dbReference type="AlphaFoldDB" id="A0A0E0CZE4"/>
<organism evidence="1">
    <name type="scientific">Oryza meridionalis</name>
    <dbReference type="NCBI Taxonomy" id="40149"/>
    <lineage>
        <taxon>Eukaryota</taxon>
        <taxon>Viridiplantae</taxon>
        <taxon>Streptophyta</taxon>
        <taxon>Embryophyta</taxon>
        <taxon>Tracheophyta</taxon>
        <taxon>Spermatophyta</taxon>
        <taxon>Magnoliopsida</taxon>
        <taxon>Liliopsida</taxon>
        <taxon>Poales</taxon>
        <taxon>Poaceae</taxon>
        <taxon>BOP clade</taxon>
        <taxon>Oryzoideae</taxon>
        <taxon>Oryzeae</taxon>
        <taxon>Oryzinae</taxon>
        <taxon>Oryza</taxon>
    </lineage>
</organism>
<evidence type="ECO:0000313" key="1">
    <source>
        <dbReference type="EnsemblPlants" id="OMERI03G13090.2"/>
    </source>
</evidence>
<dbReference type="PANTHER" id="PTHR33193:SF13">
    <property type="entry name" value="EXPRESSED PROTEIN"/>
    <property type="match status" value="1"/>
</dbReference>
<reference evidence="1" key="1">
    <citation type="submission" date="2015-04" db="UniProtKB">
        <authorList>
            <consortium name="EnsemblPlants"/>
        </authorList>
    </citation>
    <scope>IDENTIFICATION</scope>
</reference>
<dbReference type="PANTHER" id="PTHR33193">
    <property type="entry name" value="DOMAIN PROTEIN, PUTATIVE (DUF3511)-RELATED"/>
    <property type="match status" value="1"/>
</dbReference>
<keyword evidence="2" id="KW-1185">Reference proteome</keyword>
<evidence type="ECO:0008006" key="3">
    <source>
        <dbReference type="Google" id="ProtNLM"/>
    </source>
</evidence>
<accession>A0A0E0CZE4</accession>
<dbReference type="STRING" id="40149.A0A0E0CZE4"/>
<dbReference type="HOGENOM" id="CLU_1071106_0_0_1"/>
<dbReference type="InterPro" id="IPR021899">
    <property type="entry name" value="DUF3511"/>
</dbReference>
<name>A0A0E0CZE4_9ORYZ</name>
<dbReference type="Gramene" id="OMERI03G13090.2">
    <property type="protein sequence ID" value="OMERI03G13090.2"/>
    <property type="gene ID" value="OMERI03G13090"/>
</dbReference>
<sequence length="260" mass="28744">MAAAAAADYEYHAYGAPADHDRPYHGREVVPYGDRRIDVVVKPPGTITTTTTTTRSPPPPLPVTKVGGGGGMGSAWCFSDPEMKRRRRVASYKAYSVEGKVKSSLRRGFRWIKAKCSELIHGWYGSLLLPYLFPWMILSSPRSKRSLDCCHGCILKDSHRNSATHKLSRGILVEFSLGWNTIQACNHVQGVYSLLLIFCQKCGRICPRDRGKLFLGGQMSRPIRTSISVNQTIDYHYHQLQLETMAVTAAGEGGPAFAGN</sequence>
<reference evidence="1" key="2">
    <citation type="submission" date="2018-05" db="EMBL/GenBank/DDBJ databases">
        <title>OmerRS3 (Oryza meridionalis Reference Sequence Version 3).</title>
        <authorList>
            <person name="Zhang J."/>
            <person name="Kudrna D."/>
            <person name="Lee S."/>
            <person name="Talag J."/>
            <person name="Welchert J."/>
            <person name="Wing R.A."/>
        </authorList>
    </citation>
    <scope>NUCLEOTIDE SEQUENCE [LARGE SCALE GENOMIC DNA]</scope>
    <source>
        <strain evidence="1">cv. OR44</strain>
    </source>
</reference>
<evidence type="ECO:0000313" key="2">
    <source>
        <dbReference type="Proteomes" id="UP000008021"/>
    </source>
</evidence>
<dbReference type="Pfam" id="PF12023">
    <property type="entry name" value="DUF3511"/>
    <property type="match status" value="1"/>
</dbReference>